<dbReference type="EMBL" id="JARKIE010000066">
    <property type="protein sequence ID" value="KAJ7690262.1"/>
    <property type="molecule type" value="Genomic_DNA"/>
</dbReference>
<gene>
    <name evidence="1" type="ORF">B0H17DRAFT_1065321</name>
</gene>
<comment type="caution">
    <text evidence="1">The sequence shown here is derived from an EMBL/GenBank/DDBJ whole genome shotgun (WGS) entry which is preliminary data.</text>
</comment>
<organism evidence="1 2">
    <name type="scientific">Mycena rosella</name>
    <name type="common">Pink bonnet</name>
    <name type="synonym">Agaricus rosellus</name>
    <dbReference type="NCBI Taxonomy" id="1033263"/>
    <lineage>
        <taxon>Eukaryota</taxon>
        <taxon>Fungi</taxon>
        <taxon>Dikarya</taxon>
        <taxon>Basidiomycota</taxon>
        <taxon>Agaricomycotina</taxon>
        <taxon>Agaricomycetes</taxon>
        <taxon>Agaricomycetidae</taxon>
        <taxon>Agaricales</taxon>
        <taxon>Marasmiineae</taxon>
        <taxon>Mycenaceae</taxon>
        <taxon>Mycena</taxon>
    </lineage>
</organism>
<dbReference type="AlphaFoldDB" id="A0AAD7DHC0"/>
<proteinExistence type="predicted"/>
<accession>A0AAD7DHC0</accession>
<sequence length="210" mass="24552">MEHLSTPALPPELERQIFEICALFRPVWIPKLMLIAWRVKQWCSARDTELPVFTFDILLSVIQRKPDIFFRNTLRNLYLDDSSVDNLPAILSACTGVENIWIDGARELSEATLSLFEYVTVRHLYADAQPFCTPETCPSLSFFVSLTRYPRALRRDVRFVVVCHYRFTENWLLGIKTGLDYWSRAEAFIAQRQIAQRGGEIYPRRFEIVE</sequence>
<dbReference type="Proteomes" id="UP001221757">
    <property type="component" value="Unassembled WGS sequence"/>
</dbReference>
<name>A0AAD7DHC0_MYCRO</name>
<keyword evidence="2" id="KW-1185">Reference proteome</keyword>
<protein>
    <submittedName>
        <fullName evidence="1">Uncharacterized protein</fullName>
    </submittedName>
</protein>
<reference evidence="1" key="1">
    <citation type="submission" date="2023-03" db="EMBL/GenBank/DDBJ databases">
        <title>Massive genome expansion in bonnet fungi (Mycena s.s.) driven by repeated elements and novel gene families across ecological guilds.</title>
        <authorList>
            <consortium name="Lawrence Berkeley National Laboratory"/>
            <person name="Harder C.B."/>
            <person name="Miyauchi S."/>
            <person name="Viragh M."/>
            <person name="Kuo A."/>
            <person name="Thoen E."/>
            <person name="Andreopoulos B."/>
            <person name="Lu D."/>
            <person name="Skrede I."/>
            <person name="Drula E."/>
            <person name="Henrissat B."/>
            <person name="Morin E."/>
            <person name="Kohler A."/>
            <person name="Barry K."/>
            <person name="LaButti K."/>
            <person name="Morin E."/>
            <person name="Salamov A."/>
            <person name="Lipzen A."/>
            <person name="Mereny Z."/>
            <person name="Hegedus B."/>
            <person name="Baldrian P."/>
            <person name="Stursova M."/>
            <person name="Weitz H."/>
            <person name="Taylor A."/>
            <person name="Grigoriev I.V."/>
            <person name="Nagy L.G."/>
            <person name="Martin F."/>
            <person name="Kauserud H."/>
        </authorList>
    </citation>
    <scope>NUCLEOTIDE SEQUENCE</scope>
    <source>
        <strain evidence="1">CBHHK067</strain>
    </source>
</reference>
<evidence type="ECO:0000313" key="2">
    <source>
        <dbReference type="Proteomes" id="UP001221757"/>
    </source>
</evidence>
<evidence type="ECO:0000313" key="1">
    <source>
        <dbReference type="EMBL" id="KAJ7690262.1"/>
    </source>
</evidence>